<evidence type="ECO:0000256" key="1">
    <source>
        <dbReference type="SAM" id="MobiDB-lite"/>
    </source>
</evidence>
<protein>
    <submittedName>
        <fullName evidence="2">OLC1v1000814C1</fullName>
    </submittedName>
</protein>
<accession>A0AAV1D5D5</accession>
<feature type="region of interest" description="Disordered" evidence="1">
    <location>
        <begin position="60"/>
        <end position="102"/>
    </location>
</feature>
<name>A0AAV1D5D5_OLDCO</name>
<sequence>MGHQGQGRSTMLKIDVVETSETKLSSIEDGLKDVDSSVNDHDHIQHSRPSKQVLIFSPLEHEEQSSDSSNLSHQEKERLTMIDSEETKDTLPAANDMSKGSISNGRPYGAAVASASVSSHNQAWQLDLLANSVSLDQLDQDRLKTQQDERVSMGEIKLPEEESVPKKGFGGNKSQVRHTDSGGDRVNQTVVSSQAKRCSNHAWIYDKRGSVWSSNKRHKGKSMQHSFCHADRANSTNSLSGTGSLCVDVESDESQEEKYIAWLDYSVVVEWKFELTADQRILKSLAGQGRRRCTRAYAKLFGSIPKKLESQLKGEDRHLVYTALSETNVKLATNKEESRKQIGSDTGCGPTISNPIFIRFSNQSEVRCNQTITFPLIFNDQDKKGSKKNDSGTVSSATIVNPVLKQFGSQLQVSHNKMVTSLNNSQGQSLSTVTKEVKNKGAISSVKVQDTEKQKVNSAYSSPTPDGRFSPKSGININMSQE</sequence>
<feature type="compositionally biased region" description="Polar residues" evidence="1">
    <location>
        <begin position="473"/>
        <end position="482"/>
    </location>
</feature>
<evidence type="ECO:0000313" key="3">
    <source>
        <dbReference type="Proteomes" id="UP001161247"/>
    </source>
</evidence>
<dbReference type="Proteomes" id="UP001161247">
    <property type="component" value="Chromosome 4"/>
</dbReference>
<organism evidence="2 3">
    <name type="scientific">Oldenlandia corymbosa var. corymbosa</name>
    <dbReference type="NCBI Taxonomy" id="529605"/>
    <lineage>
        <taxon>Eukaryota</taxon>
        <taxon>Viridiplantae</taxon>
        <taxon>Streptophyta</taxon>
        <taxon>Embryophyta</taxon>
        <taxon>Tracheophyta</taxon>
        <taxon>Spermatophyta</taxon>
        <taxon>Magnoliopsida</taxon>
        <taxon>eudicotyledons</taxon>
        <taxon>Gunneridae</taxon>
        <taxon>Pentapetalae</taxon>
        <taxon>asterids</taxon>
        <taxon>lamiids</taxon>
        <taxon>Gentianales</taxon>
        <taxon>Rubiaceae</taxon>
        <taxon>Rubioideae</taxon>
        <taxon>Spermacoceae</taxon>
        <taxon>Hedyotis-Oldenlandia complex</taxon>
        <taxon>Oldenlandia</taxon>
    </lineage>
</organism>
<evidence type="ECO:0000313" key="2">
    <source>
        <dbReference type="EMBL" id="CAI9102531.1"/>
    </source>
</evidence>
<feature type="region of interest" description="Disordered" evidence="1">
    <location>
        <begin position="163"/>
        <end position="186"/>
    </location>
</feature>
<dbReference type="AlphaFoldDB" id="A0AAV1D5D5"/>
<proteinExistence type="predicted"/>
<feature type="compositionally biased region" description="Basic and acidic residues" evidence="1">
    <location>
        <begin position="73"/>
        <end position="89"/>
    </location>
</feature>
<gene>
    <name evidence="2" type="ORF">OLC1_LOCUS11866</name>
</gene>
<feature type="region of interest" description="Disordered" evidence="1">
    <location>
        <begin position="444"/>
        <end position="482"/>
    </location>
</feature>
<dbReference type="EMBL" id="OX459121">
    <property type="protein sequence ID" value="CAI9102531.1"/>
    <property type="molecule type" value="Genomic_DNA"/>
</dbReference>
<keyword evidence="3" id="KW-1185">Reference proteome</keyword>
<reference evidence="2" key="1">
    <citation type="submission" date="2023-03" db="EMBL/GenBank/DDBJ databases">
        <authorList>
            <person name="Julca I."/>
        </authorList>
    </citation>
    <scope>NUCLEOTIDE SEQUENCE</scope>
</reference>